<sequence length="53" mass="6539">MARKDITELITRAAVVPERLKELEMIMKDRDGLMDQKKKNRDKKKERYRYENR</sequence>
<organism evidence="2 3">
    <name type="scientific">Tepidibacter hydrothermalis</name>
    <dbReference type="NCBI Taxonomy" id="3036126"/>
    <lineage>
        <taxon>Bacteria</taxon>
        <taxon>Bacillati</taxon>
        <taxon>Bacillota</taxon>
        <taxon>Clostridia</taxon>
        <taxon>Peptostreptococcales</taxon>
        <taxon>Peptostreptococcaceae</taxon>
        <taxon>Tepidibacter</taxon>
    </lineage>
</organism>
<feature type="region of interest" description="Disordered" evidence="1">
    <location>
        <begin position="31"/>
        <end position="53"/>
    </location>
</feature>
<dbReference type="Proteomes" id="UP001222800">
    <property type="component" value="Chromosome"/>
</dbReference>
<evidence type="ECO:0000313" key="3">
    <source>
        <dbReference type="Proteomes" id="UP001222800"/>
    </source>
</evidence>
<protein>
    <submittedName>
        <fullName evidence="2">Uncharacterized protein</fullName>
    </submittedName>
</protein>
<reference evidence="2 3" key="1">
    <citation type="submission" date="2023-03" db="EMBL/GenBank/DDBJ databases">
        <title>Complete genome sequence of Tepidibacter sp. SWIR-1, isolated from a deep-sea hydrothermal vent.</title>
        <authorList>
            <person name="Li X."/>
        </authorList>
    </citation>
    <scope>NUCLEOTIDE SEQUENCE [LARGE SCALE GENOMIC DNA]</scope>
    <source>
        <strain evidence="2 3">SWIR-1</strain>
    </source>
</reference>
<evidence type="ECO:0000313" key="2">
    <source>
        <dbReference type="EMBL" id="WFD09753.1"/>
    </source>
</evidence>
<proteinExistence type="predicted"/>
<evidence type="ECO:0000256" key="1">
    <source>
        <dbReference type="SAM" id="MobiDB-lite"/>
    </source>
</evidence>
<gene>
    <name evidence="2" type="ORF">P4S50_15350</name>
</gene>
<accession>A0ABY8EA27</accession>
<dbReference type="EMBL" id="CP120733">
    <property type="protein sequence ID" value="WFD09753.1"/>
    <property type="molecule type" value="Genomic_DNA"/>
</dbReference>
<dbReference type="RefSeq" id="WP_277731696.1">
    <property type="nucleotide sequence ID" value="NZ_CP120733.1"/>
</dbReference>
<keyword evidence="3" id="KW-1185">Reference proteome</keyword>
<name>A0ABY8EA27_9FIRM</name>